<comment type="similarity">
    <text evidence="1">Belongs to the AfsR/DnrI/RedD regulatory family.</text>
</comment>
<accession>A0A2T0MQK6</accession>
<dbReference type="InterPro" id="IPR011990">
    <property type="entry name" value="TPR-like_helical_dom_sf"/>
</dbReference>
<dbReference type="GO" id="GO:0006355">
    <property type="term" value="P:regulation of DNA-templated transcription"/>
    <property type="evidence" value="ECO:0007669"/>
    <property type="project" value="InterPro"/>
</dbReference>
<evidence type="ECO:0000256" key="3">
    <source>
        <dbReference type="ARBA" id="ARBA00023125"/>
    </source>
</evidence>
<dbReference type="SMART" id="SM00862">
    <property type="entry name" value="Trans_reg_C"/>
    <property type="match status" value="1"/>
</dbReference>
<dbReference type="Pfam" id="PF00486">
    <property type="entry name" value="Trans_reg_C"/>
    <property type="match status" value="1"/>
</dbReference>
<evidence type="ECO:0000256" key="5">
    <source>
        <dbReference type="PROSITE-ProRule" id="PRU01091"/>
    </source>
</evidence>
<dbReference type="Gene3D" id="1.25.40.10">
    <property type="entry name" value="Tetratricopeptide repeat domain"/>
    <property type="match status" value="2"/>
</dbReference>
<dbReference type="CDD" id="cd15831">
    <property type="entry name" value="BTAD"/>
    <property type="match status" value="1"/>
</dbReference>
<evidence type="ECO:0000256" key="4">
    <source>
        <dbReference type="ARBA" id="ARBA00023163"/>
    </source>
</evidence>
<dbReference type="InterPro" id="IPR001867">
    <property type="entry name" value="OmpR/PhoB-type_DNA-bd"/>
</dbReference>
<dbReference type="PANTHER" id="PTHR35807">
    <property type="entry name" value="TRANSCRIPTIONAL REGULATOR REDD-RELATED"/>
    <property type="match status" value="1"/>
</dbReference>
<dbReference type="GO" id="GO:0000160">
    <property type="term" value="P:phosphorelay signal transduction system"/>
    <property type="evidence" value="ECO:0007669"/>
    <property type="project" value="InterPro"/>
</dbReference>
<dbReference type="AlphaFoldDB" id="A0A2T0MQK6"/>
<dbReference type="EMBL" id="PVNG01000017">
    <property type="protein sequence ID" value="PRX60421.1"/>
    <property type="molecule type" value="Genomic_DNA"/>
</dbReference>
<sequence>MTVPVRSAGPEVASAAGDGLRLQILGPLRLWRGDQELDAGPRQQAYLLALLLARDGQLISTAELVDLIWDDDAPASAVNVIHKYVGALRRLLEPSLPVRGIGSYLQRRGNGYLFRAGPGMLDLAVFRESVQAAGQAVARQRREAALDCYVEALGLWQGSTGEGLTYGPAAMPIFASLDSEFLSACVAAAELAVSLGRPERVLPPLRLAATMSPLHEPVQASLIVTLDAAGQQAQALSVYQTVRNRLAGELGVDPGPALRAAHQRVLNDAPAPPVRMADGQPAGQPPAPWQRTLPSAEPSGAGLVGRAAELSVLRHAAATTLAGGRGLVIVEGEPGVGKTRLLEEIAAEAEGGGALVVWGRCLEGEGTPSMWPWVQAAGTVLGALPTAVRQNRLTAELGRLLNLDDEDVTARALPDGRAQFRLFEQVVAVVGEVSALRPTLIVIDDLQWADVTSLQLFGHLAARLPARTMVVGALRDRAPVPGTELSRMLAAVSRVSGQRRVHLGPLGPAEVAELVRGETGRRPSPDAVRDIHTRTGGNPFFVRELSLLLSTGGVLGEDEAPARAGVPSTVLDVVRDRMTDLDDGARGLLQIAAIIGRDIDLRLLAEVADLDVQISLDRLGPVEALGLLEPAPGNSFFLRFSHDLVREAVARTTPQSRTSRLHLRVADALERTGSPGDHAAERVAHHLWSAGPLADPRRTVTALVRAGRRAAIKSAFEAAERQLRTAVQVAREASLAERELSALSQLIAIRGMLTMYGTSTVDLLERAEQLARSLDRELDATVFLYSRWAAHAQGLERDHSRPLARRMLEQGEASADPLVRAYGLQTWGLQQFTEGDNEEAFRCLSEAGRILMTRGGPREEDPVWYDLKLLMIGKLAETTALHGDVEGARSLLTMLEAAGDDPFTVTVWATHTSRTEAFIGDPVRALRAAERGIAADPHFSFVFLGTYQRLVRYWALAKTGRDPAGAAAEAERLIATNLLDPLRASVTIFIGLLCEMWLTAGALDQAAAALDRAENCLGRYNEGFAEGLLLLLRARLLQANGKPVAEVRAIADKCRRLSAERGNHLYARRAEEFLATLDRLPGGGAG</sequence>
<comment type="caution">
    <text evidence="8">The sequence shown here is derived from an EMBL/GenBank/DDBJ whole genome shotgun (WGS) entry which is preliminary data.</text>
</comment>
<dbReference type="Pfam" id="PF13191">
    <property type="entry name" value="AAA_16"/>
    <property type="match status" value="1"/>
</dbReference>
<dbReference type="Pfam" id="PF03704">
    <property type="entry name" value="BTAD"/>
    <property type="match status" value="1"/>
</dbReference>
<evidence type="ECO:0000256" key="1">
    <source>
        <dbReference type="ARBA" id="ARBA00005820"/>
    </source>
</evidence>
<dbReference type="PANTHER" id="PTHR35807:SF1">
    <property type="entry name" value="TRANSCRIPTIONAL REGULATOR REDD"/>
    <property type="match status" value="1"/>
</dbReference>
<dbReference type="PROSITE" id="PS51755">
    <property type="entry name" value="OMPR_PHOB"/>
    <property type="match status" value="1"/>
</dbReference>
<dbReference type="InterPro" id="IPR036388">
    <property type="entry name" value="WH-like_DNA-bd_sf"/>
</dbReference>
<dbReference type="InterPro" id="IPR051677">
    <property type="entry name" value="AfsR-DnrI-RedD_regulator"/>
</dbReference>
<keyword evidence="3 5" id="KW-0238">DNA-binding</keyword>
<dbReference type="SUPFAM" id="SSF52540">
    <property type="entry name" value="P-loop containing nucleoside triphosphate hydrolases"/>
    <property type="match status" value="1"/>
</dbReference>
<feature type="region of interest" description="Disordered" evidence="6">
    <location>
        <begin position="270"/>
        <end position="297"/>
    </location>
</feature>
<dbReference type="SUPFAM" id="SSF46894">
    <property type="entry name" value="C-terminal effector domain of the bipartite response regulators"/>
    <property type="match status" value="1"/>
</dbReference>
<dbReference type="InterPro" id="IPR041664">
    <property type="entry name" value="AAA_16"/>
</dbReference>
<dbReference type="InterPro" id="IPR027417">
    <property type="entry name" value="P-loop_NTPase"/>
</dbReference>
<keyword evidence="9" id="KW-1185">Reference proteome</keyword>
<reference evidence="8 9" key="1">
    <citation type="submission" date="2018-03" db="EMBL/GenBank/DDBJ databases">
        <title>Genomic Encyclopedia of Type Strains, Phase III (KMG-III): the genomes of soil and plant-associated and newly described type strains.</title>
        <authorList>
            <person name="Whitman W."/>
        </authorList>
    </citation>
    <scope>NUCLEOTIDE SEQUENCE [LARGE SCALE GENOMIC DNA]</scope>
    <source>
        <strain evidence="8 9">CGMCC 4.7104</strain>
    </source>
</reference>
<dbReference type="GO" id="GO:0003677">
    <property type="term" value="F:DNA binding"/>
    <property type="evidence" value="ECO:0007669"/>
    <property type="project" value="UniProtKB-UniRule"/>
</dbReference>
<evidence type="ECO:0000313" key="8">
    <source>
        <dbReference type="EMBL" id="PRX60421.1"/>
    </source>
</evidence>
<dbReference type="RefSeq" id="WP_219912163.1">
    <property type="nucleotide sequence ID" value="NZ_PVNG01000017.1"/>
</dbReference>
<organism evidence="8 9">
    <name type="scientific">Nonomuraea fuscirosea</name>
    <dbReference type="NCBI Taxonomy" id="1291556"/>
    <lineage>
        <taxon>Bacteria</taxon>
        <taxon>Bacillati</taxon>
        <taxon>Actinomycetota</taxon>
        <taxon>Actinomycetes</taxon>
        <taxon>Streptosporangiales</taxon>
        <taxon>Streptosporangiaceae</taxon>
        <taxon>Nonomuraea</taxon>
    </lineage>
</organism>
<feature type="DNA-binding region" description="OmpR/PhoB-type" evidence="5">
    <location>
        <begin position="10"/>
        <end position="116"/>
    </location>
</feature>
<dbReference type="Gene3D" id="1.10.10.10">
    <property type="entry name" value="Winged helix-like DNA-binding domain superfamily/Winged helix DNA-binding domain"/>
    <property type="match status" value="1"/>
</dbReference>
<dbReference type="SMART" id="SM01043">
    <property type="entry name" value="BTAD"/>
    <property type="match status" value="1"/>
</dbReference>
<evidence type="ECO:0000256" key="6">
    <source>
        <dbReference type="SAM" id="MobiDB-lite"/>
    </source>
</evidence>
<proteinExistence type="inferred from homology"/>
<evidence type="ECO:0000313" key="9">
    <source>
        <dbReference type="Proteomes" id="UP000238312"/>
    </source>
</evidence>
<feature type="domain" description="OmpR/PhoB-type" evidence="7">
    <location>
        <begin position="10"/>
        <end position="116"/>
    </location>
</feature>
<evidence type="ECO:0000256" key="2">
    <source>
        <dbReference type="ARBA" id="ARBA00023015"/>
    </source>
</evidence>
<gene>
    <name evidence="8" type="ORF">B0I32_117188</name>
</gene>
<dbReference type="InterPro" id="IPR016032">
    <property type="entry name" value="Sig_transdc_resp-reg_C-effctor"/>
</dbReference>
<dbReference type="Proteomes" id="UP000238312">
    <property type="component" value="Unassembled WGS sequence"/>
</dbReference>
<keyword evidence="4" id="KW-0804">Transcription</keyword>
<evidence type="ECO:0000259" key="7">
    <source>
        <dbReference type="PROSITE" id="PS51755"/>
    </source>
</evidence>
<protein>
    <submittedName>
        <fullName evidence="8">Transcriptional regulator</fullName>
    </submittedName>
</protein>
<dbReference type="SUPFAM" id="SSF48452">
    <property type="entry name" value="TPR-like"/>
    <property type="match status" value="1"/>
</dbReference>
<keyword evidence="2" id="KW-0805">Transcription regulation</keyword>
<name>A0A2T0MQK6_9ACTN</name>
<dbReference type="InterPro" id="IPR005158">
    <property type="entry name" value="BTAD"/>
</dbReference>